<sequence>MYELLVETVPELAAILFFAVGSSALSTLGVYLEELALQTLATGETFLALWFAAFGLLAFYFGLYLFGYSELLPRLSSYLGSEPAQ</sequence>
<keyword evidence="1" id="KW-1133">Transmembrane helix</keyword>
<protein>
    <recommendedName>
        <fullName evidence="2">DUF8151 domain-containing protein</fullName>
    </recommendedName>
</protein>
<evidence type="ECO:0000256" key="1">
    <source>
        <dbReference type="SAM" id="Phobius"/>
    </source>
</evidence>
<proteinExistence type="predicted"/>
<feature type="transmembrane region" description="Helical" evidence="1">
    <location>
        <begin position="47"/>
        <end position="66"/>
    </location>
</feature>
<dbReference type="EMBL" id="FODV01000003">
    <property type="protein sequence ID" value="SEO55854.1"/>
    <property type="molecule type" value="Genomic_DNA"/>
</dbReference>
<keyword evidence="1" id="KW-0812">Transmembrane</keyword>
<dbReference type="OrthoDB" id="307778at2157"/>
<dbReference type="InterPro" id="IPR058464">
    <property type="entry name" value="DUF8151"/>
</dbReference>
<keyword evidence="4" id="KW-1185">Reference proteome</keyword>
<evidence type="ECO:0000259" key="2">
    <source>
        <dbReference type="Pfam" id="PF26478"/>
    </source>
</evidence>
<evidence type="ECO:0000313" key="3">
    <source>
        <dbReference type="EMBL" id="SEO55854.1"/>
    </source>
</evidence>
<keyword evidence="1" id="KW-0472">Membrane</keyword>
<dbReference type="AlphaFoldDB" id="A0A1H8QPR1"/>
<accession>A0A1H8QPR1</accession>
<name>A0A1H8QPR1_9EURY</name>
<dbReference type="RefSeq" id="WP_089822438.1">
    <property type="nucleotide sequence ID" value="NZ_FODV01000003.1"/>
</dbReference>
<dbReference type="Proteomes" id="UP000199126">
    <property type="component" value="Unassembled WGS sequence"/>
</dbReference>
<organism evidence="3 4">
    <name type="scientific">Halogranum amylolyticum</name>
    <dbReference type="NCBI Taxonomy" id="660520"/>
    <lineage>
        <taxon>Archaea</taxon>
        <taxon>Methanobacteriati</taxon>
        <taxon>Methanobacteriota</taxon>
        <taxon>Stenosarchaea group</taxon>
        <taxon>Halobacteria</taxon>
        <taxon>Halobacteriales</taxon>
        <taxon>Haloferacaceae</taxon>
    </lineage>
</organism>
<reference evidence="4" key="1">
    <citation type="submission" date="2016-10" db="EMBL/GenBank/DDBJ databases">
        <authorList>
            <person name="Varghese N."/>
            <person name="Submissions S."/>
        </authorList>
    </citation>
    <scope>NUCLEOTIDE SEQUENCE [LARGE SCALE GENOMIC DNA]</scope>
    <source>
        <strain evidence="4">CGMCC 1.10121</strain>
    </source>
</reference>
<dbReference type="Pfam" id="PF26478">
    <property type="entry name" value="DUF8151"/>
    <property type="match status" value="1"/>
</dbReference>
<feature type="transmembrane region" description="Helical" evidence="1">
    <location>
        <begin position="12"/>
        <end position="32"/>
    </location>
</feature>
<feature type="domain" description="DUF8151" evidence="2">
    <location>
        <begin position="1"/>
        <end position="79"/>
    </location>
</feature>
<gene>
    <name evidence="3" type="ORF">SAMN04487948_103224</name>
</gene>
<evidence type="ECO:0000313" key="4">
    <source>
        <dbReference type="Proteomes" id="UP000199126"/>
    </source>
</evidence>